<keyword evidence="3 5" id="KW-1133">Transmembrane helix</keyword>
<name>A0A7C0VB74_UNCW3</name>
<evidence type="ECO:0000259" key="6">
    <source>
        <dbReference type="PROSITE" id="PS50234"/>
    </source>
</evidence>
<dbReference type="PANTHER" id="PTHR22550">
    <property type="entry name" value="SPORE GERMINATION PROTEIN"/>
    <property type="match status" value="1"/>
</dbReference>
<organism evidence="7">
    <name type="scientific">candidate division WOR-3 bacterium</name>
    <dbReference type="NCBI Taxonomy" id="2052148"/>
    <lineage>
        <taxon>Bacteria</taxon>
        <taxon>Bacteria division WOR-3</taxon>
    </lineage>
</organism>
<evidence type="ECO:0000256" key="3">
    <source>
        <dbReference type="ARBA" id="ARBA00022989"/>
    </source>
</evidence>
<dbReference type="PANTHER" id="PTHR22550:SF5">
    <property type="entry name" value="LEUCINE ZIPPER PROTEIN 4"/>
    <property type="match status" value="1"/>
</dbReference>
<dbReference type="Gene3D" id="3.40.50.410">
    <property type="entry name" value="von Willebrand factor, type A domain"/>
    <property type="match status" value="1"/>
</dbReference>
<evidence type="ECO:0000313" key="7">
    <source>
        <dbReference type="EMBL" id="HDI83587.1"/>
    </source>
</evidence>
<protein>
    <submittedName>
        <fullName evidence="7">VWA domain-containing protein</fullName>
    </submittedName>
</protein>
<accession>A0A7C0VB74</accession>
<dbReference type="PROSITE" id="PS50234">
    <property type="entry name" value="VWFA"/>
    <property type="match status" value="1"/>
</dbReference>
<dbReference type="Pfam" id="PF13519">
    <property type="entry name" value="VWA_2"/>
    <property type="match status" value="1"/>
</dbReference>
<evidence type="ECO:0000256" key="5">
    <source>
        <dbReference type="SAM" id="Phobius"/>
    </source>
</evidence>
<keyword evidence="4 5" id="KW-0472">Membrane</keyword>
<gene>
    <name evidence="7" type="ORF">ENF18_07350</name>
</gene>
<evidence type="ECO:0000256" key="1">
    <source>
        <dbReference type="ARBA" id="ARBA00022475"/>
    </source>
</evidence>
<feature type="domain" description="VWFA" evidence="6">
    <location>
        <begin position="87"/>
        <end position="237"/>
    </location>
</feature>
<proteinExistence type="predicted"/>
<keyword evidence="1" id="KW-1003">Cell membrane</keyword>
<evidence type="ECO:0000256" key="2">
    <source>
        <dbReference type="ARBA" id="ARBA00022692"/>
    </source>
</evidence>
<dbReference type="SMART" id="SM00327">
    <property type="entry name" value="VWA"/>
    <property type="match status" value="1"/>
</dbReference>
<reference evidence="7" key="1">
    <citation type="journal article" date="2020" name="mSystems">
        <title>Genome- and Community-Level Interaction Insights into Carbon Utilization and Element Cycling Functions of Hydrothermarchaeota in Hydrothermal Sediment.</title>
        <authorList>
            <person name="Zhou Z."/>
            <person name="Liu Y."/>
            <person name="Xu W."/>
            <person name="Pan J."/>
            <person name="Luo Z.H."/>
            <person name="Li M."/>
        </authorList>
    </citation>
    <scope>NUCLEOTIDE SEQUENCE [LARGE SCALE GENOMIC DNA]</scope>
    <source>
        <strain evidence="7">HyVt-102</strain>
    </source>
</reference>
<dbReference type="InterPro" id="IPR002035">
    <property type="entry name" value="VWF_A"/>
</dbReference>
<keyword evidence="2 5" id="KW-0812">Transmembrane</keyword>
<dbReference type="InterPro" id="IPR050768">
    <property type="entry name" value="UPF0353/GerABKA_families"/>
</dbReference>
<evidence type="ECO:0000256" key="4">
    <source>
        <dbReference type="ARBA" id="ARBA00023136"/>
    </source>
</evidence>
<comment type="caution">
    <text evidence="7">The sequence shown here is derived from an EMBL/GenBank/DDBJ whole genome shotgun (WGS) entry which is preliminary data.</text>
</comment>
<dbReference type="SUPFAM" id="SSF53300">
    <property type="entry name" value="vWA-like"/>
    <property type="match status" value="1"/>
</dbReference>
<dbReference type="AlphaFoldDB" id="A0A7C0VB74"/>
<dbReference type="EMBL" id="DQWE01000347">
    <property type="protein sequence ID" value="HDI83587.1"/>
    <property type="molecule type" value="Genomic_DNA"/>
</dbReference>
<dbReference type="Proteomes" id="UP000885847">
    <property type="component" value="Unassembled WGS sequence"/>
</dbReference>
<sequence>MNWAKPEMLYLLFLIPIFIIVHIIRILRRKRVIRKVFNGNPSPFEINRAKETARFILLLLSFIFMTIASARPRWGEKPEVKRGRGIDIIFCMDVSKSMLCEDVKPTRLDMAKLGARVLAEETAGNRFGLVAFAGDAYLLCPLTSDLGILSMYLDILKPENFPVPGTNIGRAIDVATDAFEKNSTASKVIVIFSDGENLTGAVEPSIKKAISKGIRIFTIGVGTKDGAPVPEVDSLGNIRGYKKINGKPVISKPNPTLLMNIGLMGKGGYAGMNTSNLMPVIQAFKRLRKGEFGEERYLDLQEKYHYFLIVALVFLVAGIIIGEAK</sequence>
<dbReference type="InterPro" id="IPR036465">
    <property type="entry name" value="vWFA_dom_sf"/>
</dbReference>
<feature type="transmembrane region" description="Helical" evidence="5">
    <location>
        <begin position="6"/>
        <end position="27"/>
    </location>
</feature>
<feature type="transmembrane region" description="Helical" evidence="5">
    <location>
        <begin position="304"/>
        <end position="322"/>
    </location>
</feature>